<proteinExistence type="predicted"/>
<organism evidence="1 2">
    <name type="scientific">Auricularia subglabra (strain TFB-10046 / SS5)</name>
    <name type="common">White-rot fungus</name>
    <name type="synonym">Auricularia delicata (strain TFB10046)</name>
    <dbReference type="NCBI Taxonomy" id="717982"/>
    <lineage>
        <taxon>Eukaryota</taxon>
        <taxon>Fungi</taxon>
        <taxon>Dikarya</taxon>
        <taxon>Basidiomycota</taxon>
        <taxon>Agaricomycotina</taxon>
        <taxon>Agaricomycetes</taxon>
        <taxon>Auriculariales</taxon>
        <taxon>Auriculariaceae</taxon>
        <taxon>Auricularia</taxon>
    </lineage>
</organism>
<evidence type="ECO:0000313" key="2">
    <source>
        <dbReference type="Proteomes" id="UP000006514"/>
    </source>
</evidence>
<sequence>MSAAAQRVPEDVWVEISHHVDDPRDLASLARVSAIHGAAATPRLYRAVTLRTAKAVSSWIRALQGKDTAFFRSHVRTFVALLCPRGVRGLLVRAHKHGLTAKFALALSSVHSLHAHPSIVRALWTHFPGRLDITYLSLDGSCSLDDRHLECVLFAPLSPLQVRLFAMQTLVIHDWKLAMPAITEFHVNVTGSPALREVVLVVLYEQLECMLYVPQICAFTEAVLRLPSLSSALYVVRHDEPDQIREGTMFGVLSHFRDPRVLVAAVPQHYDAGRSAADTDQIGWWSRLNAVRVHSS</sequence>
<gene>
    <name evidence="1" type="ORF">AURDEDRAFT_177442</name>
</gene>
<dbReference type="AlphaFoldDB" id="J0LAP4"/>
<evidence type="ECO:0008006" key="3">
    <source>
        <dbReference type="Google" id="ProtNLM"/>
    </source>
</evidence>
<keyword evidence="2" id="KW-1185">Reference proteome</keyword>
<dbReference type="Proteomes" id="UP000006514">
    <property type="component" value="Unassembled WGS sequence"/>
</dbReference>
<accession>J0LAP4</accession>
<dbReference type="KEGG" id="adl:AURDEDRAFT_177442"/>
<dbReference type="EMBL" id="JH688211">
    <property type="protein sequence ID" value="EJD33478.1"/>
    <property type="molecule type" value="Genomic_DNA"/>
</dbReference>
<reference evidence="2" key="1">
    <citation type="journal article" date="2012" name="Science">
        <title>The Paleozoic origin of enzymatic lignin decomposition reconstructed from 31 fungal genomes.</title>
        <authorList>
            <person name="Floudas D."/>
            <person name="Binder M."/>
            <person name="Riley R."/>
            <person name="Barry K."/>
            <person name="Blanchette R.A."/>
            <person name="Henrissat B."/>
            <person name="Martinez A.T."/>
            <person name="Otillar R."/>
            <person name="Spatafora J.W."/>
            <person name="Yadav J.S."/>
            <person name="Aerts A."/>
            <person name="Benoit I."/>
            <person name="Boyd A."/>
            <person name="Carlson A."/>
            <person name="Copeland A."/>
            <person name="Coutinho P.M."/>
            <person name="de Vries R.P."/>
            <person name="Ferreira P."/>
            <person name="Findley K."/>
            <person name="Foster B."/>
            <person name="Gaskell J."/>
            <person name="Glotzer D."/>
            <person name="Gorecki P."/>
            <person name="Heitman J."/>
            <person name="Hesse C."/>
            <person name="Hori C."/>
            <person name="Igarashi K."/>
            <person name="Jurgens J.A."/>
            <person name="Kallen N."/>
            <person name="Kersten P."/>
            <person name="Kohler A."/>
            <person name="Kuees U."/>
            <person name="Kumar T.K.A."/>
            <person name="Kuo A."/>
            <person name="LaButti K."/>
            <person name="Larrondo L.F."/>
            <person name="Lindquist E."/>
            <person name="Ling A."/>
            <person name="Lombard V."/>
            <person name="Lucas S."/>
            <person name="Lundell T."/>
            <person name="Martin R."/>
            <person name="McLaughlin D.J."/>
            <person name="Morgenstern I."/>
            <person name="Morin E."/>
            <person name="Murat C."/>
            <person name="Nagy L.G."/>
            <person name="Nolan M."/>
            <person name="Ohm R.A."/>
            <person name="Patyshakuliyeva A."/>
            <person name="Rokas A."/>
            <person name="Ruiz-Duenas F.J."/>
            <person name="Sabat G."/>
            <person name="Salamov A."/>
            <person name="Samejima M."/>
            <person name="Schmutz J."/>
            <person name="Slot J.C."/>
            <person name="St John F."/>
            <person name="Stenlid J."/>
            <person name="Sun H."/>
            <person name="Sun S."/>
            <person name="Syed K."/>
            <person name="Tsang A."/>
            <person name="Wiebenga A."/>
            <person name="Young D."/>
            <person name="Pisabarro A."/>
            <person name="Eastwood D.C."/>
            <person name="Martin F."/>
            <person name="Cullen D."/>
            <person name="Grigoriev I.V."/>
            <person name="Hibbett D.S."/>
        </authorList>
    </citation>
    <scope>NUCLEOTIDE SEQUENCE [LARGE SCALE GENOMIC DNA]</scope>
    <source>
        <strain evidence="2">TFB10046</strain>
    </source>
</reference>
<protein>
    <recommendedName>
        <fullName evidence="3">F-box domain-containing protein</fullName>
    </recommendedName>
</protein>
<evidence type="ECO:0000313" key="1">
    <source>
        <dbReference type="EMBL" id="EJD33478.1"/>
    </source>
</evidence>
<name>J0LAP4_AURST</name>
<dbReference type="InParanoid" id="J0LAP4"/>